<gene>
    <name evidence="1" type="ORF">BDR25DRAFT_104604</name>
</gene>
<accession>A0ACB6QAC0</accession>
<feature type="non-terminal residue" evidence="1">
    <location>
        <position position="6096"/>
    </location>
</feature>
<dbReference type="EMBL" id="MU003542">
    <property type="protein sequence ID" value="KAF2463979.1"/>
    <property type="molecule type" value="Genomic_DNA"/>
</dbReference>
<reference evidence="1" key="1">
    <citation type="journal article" date="2020" name="Stud. Mycol.">
        <title>101 Dothideomycetes genomes: a test case for predicting lifestyles and emergence of pathogens.</title>
        <authorList>
            <person name="Haridas S."/>
            <person name="Albert R."/>
            <person name="Binder M."/>
            <person name="Bloem J."/>
            <person name="Labutti K."/>
            <person name="Salamov A."/>
            <person name="Andreopoulos B."/>
            <person name="Baker S."/>
            <person name="Barry K."/>
            <person name="Bills G."/>
            <person name="Bluhm B."/>
            <person name="Cannon C."/>
            <person name="Castanera R."/>
            <person name="Culley D."/>
            <person name="Daum C."/>
            <person name="Ezra D."/>
            <person name="Gonzalez J."/>
            <person name="Henrissat B."/>
            <person name="Kuo A."/>
            <person name="Liang C."/>
            <person name="Lipzen A."/>
            <person name="Lutzoni F."/>
            <person name="Magnuson J."/>
            <person name="Mondo S."/>
            <person name="Nolan M."/>
            <person name="Ohm R."/>
            <person name="Pangilinan J."/>
            <person name="Park H.-J."/>
            <person name="Ramirez L."/>
            <person name="Alfaro M."/>
            <person name="Sun H."/>
            <person name="Tritt A."/>
            <person name="Yoshinaga Y."/>
            <person name="Zwiers L.-H."/>
            <person name="Turgeon B."/>
            <person name="Goodwin S."/>
            <person name="Spatafora J."/>
            <person name="Crous P."/>
            <person name="Grigoriev I."/>
        </authorList>
    </citation>
    <scope>NUCLEOTIDE SEQUENCE</scope>
    <source>
        <strain evidence="1">ATCC 200398</strain>
    </source>
</reference>
<dbReference type="Proteomes" id="UP000799755">
    <property type="component" value="Unassembled WGS sequence"/>
</dbReference>
<keyword evidence="2" id="KW-1185">Reference proteome</keyword>
<comment type="caution">
    <text evidence="1">The sequence shown here is derived from an EMBL/GenBank/DDBJ whole genome shotgun (WGS) entry which is preliminary data.</text>
</comment>
<proteinExistence type="predicted"/>
<protein>
    <submittedName>
        <fullName evidence="1">Acetyl-CoA synthetase-like protein</fullName>
    </submittedName>
</protein>
<evidence type="ECO:0000313" key="1">
    <source>
        <dbReference type="EMBL" id="KAF2463979.1"/>
    </source>
</evidence>
<name>A0ACB6QAC0_9PLEO</name>
<sequence>MGNMNEKDGQESMGGRLGTLQEIVCNTLALPVEEVTVASSFLQLGGDSLTAIEVVARCYSLGMIVSVADLMRCTTLMEVASLALVNDESLGGGSPEAWSLIPEAEWSNIASQVRKQCELTPEEMIQDVYPTTALQEGLMMLSVKQPGSYVSTSMMRLAEGVDADRFKDAWEQTLKVCESLRTRIVLCGSQTLQAVIQAEAKWQYASTVPAYMRQVRDLRMAYGSPLCQYWLLDDGEQKIFGLAIHHAIFDGWSLRLMFQVVAQLYKGGEVFQTPFVPFSGLIKHITSLDKAEASEYWRKQLSGTSRPTFPAAQRTTPPANGPASRSMMRRIPFQFRPNASVAVTRASILRAAWAIVLAWHSNSTEETVFGATVTGRQAAVAGVERMVGPAICTVPVRVKFCRTQRVTGFLEEIQAQAVEMIPFEQMGLQNIARLSPDAREACEFATIMVVQPHTGVDVEASPLVVPPFTDADLSTFFNYPLVMQCWLADDGVTLQLVHDISVITTAEAEALARKYDHVVQQLLCALDEQPTMTLDDVNILTFEDKEKIWEMNHDVPPAVERCIHDLFAEQARLQPDAPAVCAWDGEMTYNELDELSTRLAGHLVELGVKPEDVVPLCFEKSMWTIVAMLAVLKAGGAFAPLDPEHPQSRHEEIFQQTGAKVVLTSAQCSTLWAGSTRNVVTVSETSIQHLSITTNSTHSTVQLSNIAYIIFTSGSTGVPKGVVLNHRAVSTSCLGHGKAFKLTSQARFLQFSAFTFDMSITEVIATLLYGGSVCIPSEGDRRDNLAKAINDMQVNWACLTPTVARLLDPDNVPSLQTLIFGGEEISSADCKRWAGKVEVIYSYGPTECCVVCTASSGIQDFKSGIIGKPVASVGWVVDPKNHDKLVPLGLIGELLVEGPILARGYLNDYEKTKSAFIDNPAWLLEGGGGRPGRQGRMYKTGDLVHYGPDGNLIYAGRKDNQVKVRGHRVELGEIEHHIRGCIPEATHMAVEVIMPEGRKDNATLAVFLQLDEKDRNALQLGNVIGNNSLVQIVILAEVDKKLADSLPSHMIPDVYFALSQLPMTVSGKTDRKRLREIGTSLSAQQLAEMRTSSQGPKRPPTTEAEQTMQRLWAHVLNIKPETIGMDDSFFRLGGDSITAMQLSASARSLEIHLSTRDIFRRKTIAELVRHATSSKPLQLARAAEDPVNTPFGLTPIQELYLRLEPTGKASFDQSIYLELRTQVPLKMLSTGLRILAQRHSMLRAQFSKAVGGRWQQYVSDSTDTSFTLQHVRPRDTADVTQAILESRSCLDIESGPVMAAVLFDVGNRQSLFMAVHHLVIDLVSWRILLEELEDVLLGRTLSPASSMPFQTWRAIQTEYAGRDADHGNPIQEKVDLSQLSYWGVVPSTISHTPTTTERFVLDSKTTSALLGSCNNALRTRPLELMIAALIHSFAAVFPDRNPPPIFNETHGREPWDDSIDLSRTVGWFTSMFPVQVSTSARSSLLHVIRATKDCIRSFKRSGRSYFASHFVNEDTIHDFTSIFPVEVMFNYQGAYQQLERDESLFKNVPVPEGCDPASAAEAGRFSLFTASAVIENGCAHIGIAHSGITKHQTQIRDWVQLYENTLMDMPNLLHGKSPEWTLSDLSLAFHSYTDLDRFQNDTLAKLGVGLEDVEDVYPCSPMQEGILASQSRDPDAYRVCLILEAISTQNTRVDCGRLQRAWKAVVRRHSLLRALLVDHVPGSSGITNIVLKNPQPSISVFQATGDTVNLELFRARYNPVNQQASGLQHHLSICQLDNQRVYLCLDINHAIMDAHSRGVIMRDLQTAYSADLDSHGAPFRNVISYLKEQSQEEAGRYWATQLEGIEPCYFPSMAEGAAKGHRDETVEVPNLDAGIIHAFCEAWEITPATLIQTAWALVLSRYTGSTAPCFGSLSSGRDVPIDGIDDIFGPLITMLTCRVRLHEQLTVIEALRTVQSDYMDALAHQTFSLASVHNMLQLGTSPLFNTSLSIQRLEDVEGGEVPEILFHFQEGQDLTEYDVIVGVRYSNTVMEASMTFQTSCMDQLQAKRVVESLGIAIAAMTAEPNTAVNDLDLVTNEERRQLWAWNNTIPPTVDECVHDIFSGRARSQPEAQAICAWDGEMTYSELDELSTRLAGHLIELGVKPEDIVPLCFEKSMWTIVAMMAVLKAGGAFAPLDPEHPRSRHEEIFKQTGAELALTSAQYSTLWEGSTRTVVTVSETSIQNLSNRTHLEHSAVEPSNIAYVIFTSGSTGVPKGVVLEHRAVSTGCLGHGKAFGITSQARFLQFAAFTFDICITEIITTLLHGGSVCIPSDGDRRDNLTKAINDMRVSWAYLTPTVARLLDPEHVPSLQKLILGGEEVSSADSKRWEGKVEIINAYGPAECTVLCTAYFGLEGFKSGWIGKSIASVGWVVDPKNHDKLAPLGSTGELLVEGPILARSYLNDPEKTAGSFINDPYWLMQGGGGHHGRRGRMYKTGDLVYYRSDGNLVYASRKDGQVKLRGQRVELGEIEYHLREFMPKAQQTAVEVIMPEGEKDNATLAAFLQLDEEDRNALQPGNVIGNNSSVQMVILSEVDKKLADCLPNYMIPDIYFALSQIPVTVSGKTDRKRLREIGASFSAQQLAEMRTSSQGPKRLPSTDTERVMQQLWSQALNIGLNSIGLDDSFFRLGGDSIAAMKLVGEARRAGMQLSVADIFRNPKLVALASLETNHSNSMAEEIAAFSLLGEEADVAQIRKEVATSCSVDARLIEDIYPCSPLQEGLISLTSKRAGDYIMQSVLELRADIDVGAFRASWEHIFRSTSALRTRIVQNNKLGLLQVVVAEDIQWIETERLDEYLQKDKSLSMELGDPLARFALVTEGQGGKRWFVATIHHVLYDGWSLPRILEAVTKTYDGGLVEKQPSFHAFIKYLSQQDQEAGEMYWKTALADCQATLFPPLPSAVQQPVADATMVYQCPPLPTAGSDTTMSTLLRAAWALVASRYTNSDDVVFGAIVTGRNAPVPGIEAMIGPTIATVPVRVRVQGDQAVSDFLQGVQQQSTEMIAYEQTGLQRIAKMAEGARHACGFQTLLVVQPAGNATESDTVLGEWRGHSDLQDFTTYGLMLQCMLTTEGVHITASFDPRVVEKWLVKKILGQFAFVMQQLAGANPEDKVADIDALTPDDRQEIWAWNAETPPVVERCIHDIFSERARARPEAPAVCAWDGEMTYSELDKLSTRLAGHLVEIGVKPEEIVPLCFEKSIWIIVAMLGVLKAGGAFAPLDPEHPPSRHEEIFKQTGAKLVLTSAQYSTRWADSPRNIVAVSEMLIQNLSNTTYSTHSAVNPRNTAYIIPTSGSTGVPKGVVMEHRAVVTSCLGHGKAFGLAPHTRVLQFSSFTFDVCITEIVTTFFFGGCVCVPSEYDRRNNLSNFINTMNVNWALLTPTVARLLKPSETQSLKILVFGGEQLTNSDCQRWNGHVEVINTYGITECGIWCSSSPGAQDFKSGSIGKCIASVSWVVDPGNYNKLAPLGSMGELLVEGPILARGYLKDPQKTEAAFINNPAWLLEGGGGIPGRQGRMYKTGDIVYYGPDGKLVYVDRKDNQVKVRGQRVELGEIEHHIRDCIPEARQMAVEVIMPEGRKANATLAAFLQLDDQKHDALQAGNSSSVQMVILTEVDKKLADSLPSHMIPDVYFALAQFPMTVSGKTDRKRLREIGASFSAQQLAEMRTSSQGPKRQPSTEAEQTMQQLWAQALNITTEGIGLDDSFFRLGGDSIAAMKLVGEARRAGMQLSVADIFRNPKLIALASLEISHDNGMAEEIAAFSLLDEEADVKQVREEVAASCSVDARLIEDIYPCSPLQEGLISLTSKRAGDYIMQSVLELRADIDEDAFRAAWEHVFRSTPALRTRIVQNNKVGLMQVVVAEDIQWVESESLDEYLQKDKSLSMELGDPLTRFALVKESQGGKRWFVGTIHHVLYDGWSLPRIVDAVTKTYNGAKAEKQPSFHAFIKYLRQQDQEAGEMYWKTALADCQATLFPPLPPAVQQPIADATMAYQCPPFHNVHSDTTTSTLLRAAWALVASRYTNSDDVVFGAIVTGRNAPVPGIEAMIGPTIATVPVRVRVQGDQAVSDFLQGVQQQSTEMIAYEQTGLQRIAKMAEGARHACGFQTLLVVQPAGNAPESDAVLGEWRGRSELQDFTTYPLMLQCALAAEGVHITATFDSRVVERWLIEKILGQFTFVMQQLAGARPEDKVADIDTLTPGDRQEIWTWNAETPPVVERCFHDLVAEQAIARPSAQAICAWDGEMTYRELDEFSTRLAGHLVEIGVVPEDVVPLCFEKSMWTIVAMLAVLKAGGAFAPLDPEHPQSRHEEIFKQTGATVALTSAQYSTLWAGSARTVVAVSATSIQHLLNRTHSTHSAVQPSNTAYIIFTSGSTGVPKGVLLEHRAVSTGCLGHGRALGIEPCTRALQFASYTFDVCIDEILTVLLHGGCVCVPSDINRRDNLAQAIKDMDVNCAFLTPSVARLLDPVIVSSLKTLVIGGERVSSADWERWGGNVRMINGYGPAECCVCCCTFSDVQGFESGKIGKPVASVSWVVDPQNHNQLAPLGSIGELLVEGPILARGYLNDHEKTKRAFINDPAWLLEGGGGRSGRQGRMYKTGDLVYYGPDGNLVYVGRKDDQVKVRGQRVELGEIEYHVRECMTEAQQIAVEVIFPAGDKESATLAVFLQLDGEERDELQPDNAMDNSSSVKMVILTEVDKKLADSLPSHMIPDVYFALSRLPMTDSGKTNRKRLREIGASFSAQQLAEMRTSSQGPKRQPSTEAEQTMQQLWAHVLNINPETIGIDDSFFRLGGDSITAMQLSASARSLQIHLSTRDIFRRKTIAELVRYATLSKPLQLARAAEDPVNTPFSLAPIQELYLRLEPTGRASFDQSVFLELRSEVSLELLYNALRTLVQRHSMLRARFSKAVGGRWQQYVSDSADASFTLQHARPTDTADITQAILESRKRLDIESGPVMAAVLFDVGKRQSLFMAVHHLVIDLVSWRVLLEELEYLLLGQALSPASSMPFQTWSAIQTEYAGKDADHRNRMIQEKMDLSQLSYWGVASSTISHTPTTTEQFVLDTKTTSALLGSCNNTLRTRPLELMIAALIHSFAAVFPDRTPPPIFNETHGREPWDDSIDLSRTVGWFTSMFPVQVSTSARSSLLHVIRATKDCMRSFRRSGRSYFASHFVNEDTIQDYASIFPVEMVFNYQGVYQQLERDKSLFKNVPIPEGCELASAAEAGKFSLFTASVVIEKGCAHVSVTHSGITKHQTQIRDWVQLYENTLMDMPNLLCFRSPEWTLSDLSLAFHSYADLDRFQNDTLAKLGVGPEDVEDVYPCSPMQEGILASQSRDPNAYRVCLILEAVSKQNTRVDCGRLQRAWKAVVRRHSLLRALLVDHVPGSSGITNIVLKNPQPSISVFQATGDTVNLELFRARYNPVNQQASGLQHHLSICQLDNQRVYLCFDINHAIMDAHSRGIIMRDLQTAYSADLDSHGAPFRNVISYLKEQSQEEAGRYWANQLEGIEPCYFPSMADAGVEGHRDETVEVPNLDAGIIHAFCEAWEITPATLIQTAWALVLSRYTGSTAPCFGSLSSGRDVPIDGIDDIFGPLITMLTCRVRLHEQLTVIEALRTVQSDYMNALTHQTFSLASVHNMLQLGTSPLFNTSLSIQRIDDVEGDDTPDVLFHFQDGQDPTEYDIIVGARYSNTVMEASMTFQTSCMDQLQAKRVVESLSIAIAAITEGPNTPVCDLDLVTNEERRQLWAWNSAIPPTVDECVHDIFSDRARSQPEAQAICAWDGEMTYSDLDELSTRLAGHLIELGVKPEDIVPLCFEKSMWTIVAMMAVLKAGGAFAPLDPEHPQSRREEIFKQTGAEVVLTSAQYSTLWEGSTRTVVTVSETSIHNLSNKTHSKQSAVEPSNIAYVIFTSGSTGVPKGVVLEHRAVSTGCLGHGKAFGITSQARFLQFAAFTFDICITEIITTLLHGGSVCIPSEGDRRDNLTKAINDMRVNWAYLTPTVARLLDSENVPSLQKLILGGEEVSSADSKRWAGKVEIINAYGPAECTVLCTAYFGLEGFKSGWIGKSIASV</sequence>
<organism evidence="1 2">
    <name type="scientific">Lindgomyces ingoldianus</name>
    <dbReference type="NCBI Taxonomy" id="673940"/>
    <lineage>
        <taxon>Eukaryota</taxon>
        <taxon>Fungi</taxon>
        <taxon>Dikarya</taxon>
        <taxon>Ascomycota</taxon>
        <taxon>Pezizomycotina</taxon>
        <taxon>Dothideomycetes</taxon>
        <taxon>Pleosporomycetidae</taxon>
        <taxon>Pleosporales</taxon>
        <taxon>Lindgomycetaceae</taxon>
        <taxon>Lindgomyces</taxon>
    </lineage>
</organism>
<evidence type="ECO:0000313" key="2">
    <source>
        <dbReference type="Proteomes" id="UP000799755"/>
    </source>
</evidence>